<keyword evidence="8 11" id="KW-0342">GTP-binding</keyword>
<protein>
    <recommendedName>
        <fullName evidence="16">ADP-ribosylation factor-like protein 4C</fullName>
    </recommendedName>
</protein>
<evidence type="ECO:0000256" key="10">
    <source>
        <dbReference type="ARBA" id="ARBA00023288"/>
    </source>
</evidence>
<organism evidence="14 15">
    <name type="scientific">Hemibagrus wyckioides</name>
    <dbReference type="NCBI Taxonomy" id="337641"/>
    <lineage>
        <taxon>Eukaryota</taxon>
        <taxon>Metazoa</taxon>
        <taxon>Chordata</taxon>
        <taxon>Craniata</taxon>
        <taxon>Vertebrata</taxon>
        <taxon>Euteleostomi</taxon>
        <taxon>Actinopterygii</taxon>
        <taxon>Neopterygii</taxon>
        <taxon>Teleostei</taxon>
        <taxon>Ostariophysi</taxon>
        <taxon>Siluriformes</taxon>
        <taxon>Bagridae</taxon>
        <taxon>Hemibagrus</taxon>
    </lineage>
</organism>
<keyword evidence="12" id="KW-0460">Magnesium</keyword>
<sequence>MCARLTDEPDVHGITRACGRNNGPPPFLFGNSGRVYCTGCVGPFQSLHVVMLGLDSAGKTTVLYRLKFNEFVNTVPTIGFNTERVRLNNGAARGISCHVWDVGGQEKLRPLWKSYSRCTDGIVYVVDSVDAERLDEAKAELHKVARLAENQGAPLLIIANKQDLPGSLPAADIEKRLALRELGPSAAYHVQPACAIIGEGLHEGMDKLYDMITKRRKALKQKKKR</sequence>
<dbReference type="GO" id="GO:0046872">
    <property type="term" value="F:metal ion binding"/>
    <property type="evidence" value="ECO:0007669"/>
    <property type="project" value="UniProtKB-KW"/>
</dbReference>
<feature type="binding site" evidence="11">
    <location>
        <begin position="160"/>
        <end position="163"/>
    </location>
    <ligand>
        <name>GTP</name>
        <dbReference type="ChEBI" id="CHEBI:37565"/>
    </ligand>
</feature>
<name>A0A9D3N409_9TELE</name>
<evidence type="ECO:0000256" key="8">
    <source>
        <dbReference type="ARBA" id="ARBA00023134"/>
    </source>
</evidence>
<evidence type="ECO:0000256" key="13">
    <source>
        <dbReference type="RuleBase" id="RU003925"/>
    </source>
</evidence>
<feature type="binding site" evidence="12">
    <location>
        <position position="77"/>
    </location>
    <ligand>
        <name>Mg(2+)</name>
        <dbReference type="ChEBI" id="CHEBI:18420"/>
    </ligand>
</feature>
<evidence type="ECO:0000313" key="15">
    <source>
        <dbReference type="Proteomes" id="UP000824219"/>
    </source>
</evidence>
<evidence type="ECO:0000256" key="11">
    <source>
        <dbReference type="PIRSR" id="PIRSR606689-1"/>
    </source>
</evidence>
<dbReference type="EMBL" id="JAHKSW010000027">
    <property type="protein sequence ID" value="KAG7315387.1"/>
    <property type="molecule type" value="Genomic_DNA"/>
</dbReference>
<reference evidence="14 15" key="1">
    <citation type="submission" date="2021-06" db="EMBL/GenBank/DDBJ databases">
        <title>Chromosome-level genome assembly of the red-tail catfish (Hemibagrus wyckioides).</title>
        <authorList>
            <person name="Shao F."/>
        </authorList>
    </citation>
    <scope>NUCLEOTIDE SEQUENCE [LARGE SCALE GENOMIC DNA]</scope>
    <source>
        <strain evidence="14">EC202008001</strain>
        <tissue evidence="14">Blood</tissue>
    </source>
</reference>
<keyword evidence="7 11" id="KW-0547">Nucleotide-binding</keyword>
<evidence type="ECO:0000256" key="3">
    <source>
        <dbReference type="ARBA" id="ARBA00010290"/>
    </source>
</evidence>
<dbReference type="Gene3D" id="3.40.50.300">
    <property type="entry name" value="P-loop containing nucleotide triphosphate hydrolases"/>
    <property type="match status" value="1"/>
</dbReference>
<keyword evidence="12" id="KW-0479">Metal-binding</keyword>
<dbReference type="PROSITE" id="PS51417">
    <property type="entry name" value="ARF"/>
    <property type="match status" value="1"/>
</dbReference>
<keyword evidence="9" id="KW-0472">Membrane</keyword>
<dbReference type="PROSITE" id="PS51419">
    <property type="entry name" value="RAB"/>
    <property type="match status" value="1"/>
</dbReference>
<keyword evidence="10" id="KW-0449">Lipoprotein</keyword>
<dbReference type="SUPFAM" id="SSF52540">
    <property type="entry name" value="P-loop containing nucleoside triphosphate hydrolases"/>
    <property type="match status" value="1"/>
</dbReference>
<dbReference type="NCBIfam" id="TIGR00231">
    <property type="entry name" value="small_GTP"/>
    <property type="match status" value="1"/>
</dbReference>
<dbReference type="GO" id="GO:0003924">
    <property type="term" value="F:GTPase activity"/>
    <property type="evidence" value="ECO:0007669"/>
    <property type="project" value="InterPro"/>
</dbReference>
<evidence type="ECO:0000256" key="4">
    <source>
        <dbReference type="ARBA" id="ARBA00022475"/>
    </source>
</evidence>
<dbReference type="InterPro" id="IPR006689">
    <property type="entry name" value="Small_GTPase_ARF/SAR"/>
</dbReference>
<dbReference type="SMART" id="SM00178">
    <property type="entry name" value="SAR"/>
    <property type="match status" value="1"/>
</dbReference>
<dbReference type="GO" id="GO:0005737">
    <property type="term" value="C:cytoplasm"/>
    <property type="evidence" value="ECO:0007669"/>
    <property type="project" value="UniProtKB-SubCell"/>
</dbReference>
<dbReference type="AlphaFoldDB" id="A0A9D3N409"/>
<dbReference type="FunFam" id="3.40.50.300:FF:000458">
    <property type="entry name" value="ADP-ribosylation factor-like protein 4C"/>
    <property type="match status" value="1"/>
</dbReference>
<keyword evidence="6" id="KW-0519">Myristate</keyword>
<feature type="binding site" evidence="12">
    <location>
        <position position="60"/>
    </location>
    <ligand>
        <name>Mg(2+)</name>
        <dbReference type="ChEBI" id="CHEBI:18420"/>
    </ligand>
</feature>
<accession>A0A9D3N409</accession>
<dbReference type="SMART" id="SM00175">
    <property type="entry name" value="RAB"/>
    <property type="match status" value="1"/>
</dbReference>
<dbReference type="OrthoDB" id="2011769at2759"/>
<keyword evidence="4" id="KW-1003">Cell membrane</keyword>
<comment type="subcellular location">
    <subcellularLocation>
        <location evidence="1">Cell membrane</location>
    </subcellularLocation>
    <subcellularLocation>
        <location evidence="2">Cytoplasm</location>
    </subcellularLocation>
</comment>
<evidence type="ECO:0000256" key="5">
    <source>
        <dbReference type="ARBA" id="ARBA00022490"/>
    </source>
</evidence>
<dbReference type="InterPro" id="IPR005225">
    <property type="entry name" value="Small_GTP-bd"/>
</dbReference>
<evidence type="ECO:0000313" key="14">
    <source>
        <dbReference type="EMBL" id="KAG7315387.1"/>
    </source>
</evidence>
<dbReference type="SMART" id="SM00177">
    <property type="entry name" value="ARF"/>
    <property type="match status" value="1"/>
</dbReference>
<dbReference type="InterPro" id="IPR024156">
    <property type="entry name" value="Small_GTPase_ARF"/>
</dbReference>
<gene>
    <name evidence="14" type="ORF">KOW79_021475</name>
</gene>
<evidence type="ECO:0000256" key="9">
    <source>
        <dbReference type="ARBA" id="ARBA00023136"/>
    </source>
</evidence>
<dbReference type="InterPro" id="IPR027417">
    <property type="entry name" value="P-loop_NTPase"/>
</dbReference>
<dbReference type="Pfam" id="PF00025">
    <property type="entry name" value="Arf"/>
    <property type="match status" value="1"/>
</dbReference>
<proteinExistence type="inferred from homology"/>
<comment type="similarity">
    <text evidence="3 13">Belongs to the small GTPase superfamily. Arf family.</text>
</comment>
<dbReference type="Proteomes" id="UP000824219">
    <property type="component" value="Linkage Group LG27"/>
</dbReference>
<evidence type="ECO:0000256" key="2">
    <source>
        <dbReference type="ARBA" id="ARBA00004496"/>
    </source>
</evidence>
<dbReference type="GO" id="GO:0005525">
    <property type="term" value="F:GTP binding"/>
    <property type="evidence" value="ECO:0007669"/>
    <property type="project" value="UniProtKB-KW"/>
</dbReference>
<dbReference type="PANTHER" id="PTHR11711">
    <property type="entry name" value="ADP RIBOSYLATION FACTOR-RELATED"/>
    <property type="match status" value="1"/>
</dbReference>
<evidence type="ECO:0000256" key="7">
    <source>
        <dbReference type="ARBA" id="ARBA00022741"/>
    </source>
</evidence>
<comment type="caution">
    <text evidence="14">The sequence shown here is derived from an EMBL/GenBank/DDBJ whole genome shotgun (WGS) entry which is preliminary data.</text>
</comment>
<keyword evidence="15" id="KW-1185">Reference proteome</keyword>
<dbReference type="GO" id="GO:0005886">
    <property type="term" value="C:plasma membrane"/>
    <property type="evidence" value="ECO:0007669"/>
    <property type="project" value="UniProtKB-SubCell"/>
</dbReference>
<feature type="binding site" evidence="11">
    <location>
        <position position="104"/>
    </location>
    <ligand>
        <name>GTP</name>
        <dbReference type="ChEBI" id="CHEBI:37565"/>
    </ligand>
</feature>
<evidence type="ECO:0000256" key="6">
    <source>
        <dbReference type="ARBA" id="ARBA00022707"/>
    </source>
</evidence>
<feature type="binding site" evidence="11">
    <location>
        <begin position="53"/>
        <end position="60"/>
    </location>
    <ligand>
        <name>GTP</name>
        <dbReference type="ChEBI" id="CHEBI:37565"/>
    </ligand>
</feature>
<evidence type="ECO:0000256" key="12">
    <source>
        <dbReference type="PIRSR" id="PIRSR606689-2"/>
    </source>
</evidence>
<keyword evidence="5" id="KW-0963">Cytoplasm</keyword>
<evidence type="ECO:0000256" key="1">
    <source>
        <dbReference type="ARBA" id="ARBA00004236"/>
    </source>
</evidence>
<dbReference type="CDD" id="cd04152">
    <property type="entry name" value="Arl4_Arl7"/>
    <property type="match status" value="1"/>
</dbReference>
<evidence type="ECO:0008006" key="16">
    <source>
        <dbReference type="Google" id="ProtNLM"/>
    </source>
</evidence>
<dbReference type="PRINTS" id="PR00328">
    <property type="entry name" value="SAR1GTPBP"/>
</dbReference>